<dbReference type="SUPFAM" id="SSF50022">
    <property type="entry name" value="ISP domain"/>
    <property type="match status" value="1"/>
</dbReference>
<dbReference type="Gene3D" id="2.102.10.10">
    <property type="entry name" value="Rieske [2Fe-2S] iron-sulphur domain"/>
    <property type="match status" value="1"/>
</dbReference>
<accession>A0ABW3VR77</accession>
<evidence type="ECO:0000256" key="4">
    <source>
        <dbReference type="ARBA" id="ARBA00023004"/>
    </source>
</evidence>
<keyword evidence="3" id="KW-0560">Oxidoreductase</keyword>
<keyword evidence="1" id="KW-0001">2Fe-2S</keyword>
<keyword evidence="5" id="KW-0411">Iron-sulfur</keyword>
<dbReference type="PANTHER" id="PTHR21266:SF60">
    <property type="entry name" value="3-KETOSTEROID-9-ALPHA-MONOOXYGENASE, OXYGENASE COMPONENT"/>
    <property type="match status" value="1"/>
</dbReference>
<dbReference type="Pfam" id="PF00355">
    <property type="entry name" value="Rieske"/>
    <property type="match status" value="1"/>
</dbReference>
<name>A0ABW3VR77_9PSEU</name>
<sequence>MPRVNYLGMTILDAITGGLERATVLDRPAAAARKTVSTVLADRRIKDALHGVWLGHALHPALAQLTLGSLTSAAVLDLLGGRRQESSVLIRAGLLTAPLTVAAGWADYAESHEEQQRVGVVHAVTNASALALFATALVQRTRGRSGRTASVLGGTVAGVGAWLGGHLAYHQALGPNQAEAVPHTGPEDWQSLGPVAELPDGTAVQRRAGAVDVLVVRRGDEVSVLSDRCPHLAAPLHEGELDCASGEITCPWHGSVFRVGDGAVVHGPATAPVPGFATRVRDGVVEARVLTFPGVPAS</sequence>
<comment type="caution">
    <text evidence="7">The sequence shown here is derived from an EMBL/GenBank/DDBJ whole genome shotgun (WGS) entry which is preliminary data.</text>
</comment>
<keyword evidence="4" id="KW-0408">Iron</keyword>
<protein>
    <submittedName>
        <fullName evidence="7">Rieske 2Fe-2S domain-containing protein</fullName>
    </submittedName>
</protein>
<dbReference type="Pfam" id="PF09990">
    <property type="entry name" value="DUF2231"/>
    <property type="match status" value="1"/>
</dbReference>
<evidence type="ECO:0000256" key="5">
    <source>
        <dbReference type="ARBA" id="ARBA00023014"/>
    </source>
</evidence>
<keyword evidence="8" id="KW-1185">Reference proteome</keyword>
<evidence type="ECO:0000313" key="8">
    <source>
        <dbReference type="Proteomes" id="UP001597182"/>
    </source>
</evidence>
<gene>
    <name evidence="7" type="ORF">ACFQ34_30730</name>
</gene>
<evidence type="ECO:0000313" key="7">
    <source>
        <dbReference type="EMBL" id="MFD1237682.1"/>
    </source>
</evidence>
<dbReference type="InterPro" id="IPR019251">
    <property type="entry name" value="DUF2231_TM"/>
</dbReference>
<dbReference type="InterPro" id="IPR036922">
    <property type="entry name" value="Rieske_2Fe-2S_sf"/>
</dbReference>
<evidence type="ECO:0000256" key="3">
    <source>
        <dbReference type="ARBA" id="ARBA00023002"/>
    </source>
</evidence>
<keyword evidence="2" id="KW-0479">Metal-binding</keyword>
<reference evidence="8" key="1">
    <citation type="journal article" date="2019" name="Int. J. Syst. Evol. Microbiol.">
        <title>The Global Catalogue of Microorganisms (GCM) 10K type strain sequencing project: providing services to taxonomists for standard genome sequencing and annotation.</title>
        <authorList>
            <consortium name="The Broad Institute Genomics Platform"/>
            <consortium name="The Broad Institute Genome Sequencing Center for Infectious Disease"/>
            <person name="Wu L."/>
            <person name="Ma J."/>
        </authorList>
    </citation>
    <scope>NUCLEOTIDE SEQUENCE [LARGE SCALE GENOMIC DNA]</scope>
    <source>
        <strain evidence="8">CCUG 49018</strain>
    </source>
</reference>
<dbReference type="Proteomes" id="UP001597182">
    <property type="component" value="Unassembled WGS sequence"/>
</dbReference>
<evidence type="ECO:0000259" key="6">
    <source>
        <dbReference type="PROSITE" id="PS51296"/>
    </source>
</evidence>
<dbReference type="PANTHER" id="PTHR21266">
    <property type="entry name" value="IRON-SULFUR DOMAIN CONTAINING PROTEIN"/>
    <property type="match status" value="1"/>
</dbReference>
<dbReference type="EMBL" id="JBHTMB010000305">
    <property type="protein sequence ID" value="MFD1237682.1"/>
    <property type="molecule type" value="Genomic_DNA"/>
</dbReference>
<dbReference type="PROSITE" id="PS51296">
    <property type="entry name" value="RIESKE"/>
    <property type="match status" value="1"/>
</dbReference>
<dbReference type="RefSeq" id="WP_346092022.1">
    <property type="nucleotide sequence ID" value="NZ_BAABKS010000050.1"/>
</dbReference>
<proteinExistence type="predicted"/>
<dbReference type="CDD" id="cd03467">
    <property type="entry name" value="Rieske"/>
    <property type="match status" value="1"/>
</dbReference>
<organism evidence="7 8">
    <name type="scientific">Pseudonocardia benzenivorans</name>
    <dbReference type="NCBI Taxonomy" id="228005"/>
    <lineage>
        <taxon>Bacteria</taxon>
        <taxon>Bacillati</taxon>
        <taxon>Actinomycetota</taxon>
        <taxon>Actinomycetes</taxon>
        <taxon>Pseudonocardiales</taxon>
        <taxon>Pseudonocardiaceae</taxon>
        <taxon>Pseudonocardia</taxon>
    </lineage>
</organism>
<evidence type="ECO:0000256" key="2">
    <source>
        <dbReference type="ARBA" id="ARBA00022723"/>
    </source>
</evidence>
<dbReference type="InterPro" id="IPR017941">
    <property type="entry name" value="Rieske_2Fe-2S"/>
</dbReference>
<feature type="domain" description="Rieske" evidence="6">
    <location>
        <begin position="189"/>
        <end position="287"/>
    </location>
</feature>
<dbReference type="InterPro" id="IPR050584">
    <property type="entry name" value="Cholesterol_7-desaturase"/>
</dbReference>
<evidence type="ECO:0000256" key="1">
    <source>
        <dbReference type="ARBA" id="ARBA00022714"/>
    </source>
</evidence>